<dbReference type="AlphaFoldDB" id="A0AAE0N0W0"/>
<keyword evidence="2" id="KW-1185">Reference proteome</keyword>
<reference evidence="1" key="1">
    <citation type="journal article" date="2023" name="Mol. Phylogenet. Evol.">
        <title>Genome-scale phylogeny and comparative genomics of the fungal order Sordariales.</title>
        <authorList>
            <person name="Hensen N."/>
            <person name="Bonometti L."/>
            <person name="Westerberg I."/>
            <person name="Brannstrom I.O."/>
            <person name="Guillou S."/>
            <person name="Cros-Aarteil S."/>
            <person name="Calhoun S."/>
            <person name="Haridas S."/>
            <person name="Kuo A."/>
            <person name="Mondo S."/>
            <person name="Pangilinan J."/>
            <person name="Riley R."/>
            <person name="LaButti K."/>
            <person name="Andreopoulos B."/>
            <person name="Lipzen A."/>
            <person name="Chen C."/>
            <person name="Yan M."/>
            <person name="Daum C."/>
            <person name="Ng V."/>
            <person name="Clum A."/>
            <person name="Steindorff A."/>
            <person name="Ohm R.A."/>
            <person name="Martin F."/>
            <person name="Silar P."/>
            <person name="Natvig D.O."/>
            <person name="Lalanne C."/>
            <person name="Gautier V."/>
            <person name="Ament-Velasquez S.L."/>
            <person name="Kruys A."/>
            <person name="Hutchinson M.I."/>
            <person name="Powell A.J."/>
            <person name="Barry K."/>
            <person name="Miller A.N."/>
            <person name="Grigoriev I.V."/>
            <person name="Debuchy R."/>
            <person name="Gladieux P."/>
            <person name="Hiltunen Thoren M."/>
            <person name="Johannesson H."/>
        </authorList>
    </citation>
    <scope>NUCLEOTIDE SEQUENCE</scope>
    <source>
        <strain evidence="1">CBS 958.72</strain>
    </source>
</reference>
<accession>A0AAE0N0W0</accession>
<comment type="caution">
    <text evidence="1">The sequence shown here is derived from an EMBL/GenBank/DDBJ whole genome shotgun (WGS) entry which is preliminary data.</text>
</comment>
<name>A0AAE0N0W0_9PEZI</name>
<dbReference type="Proteomes" id="UP001287356">
    <property type="component" value="Unassembled WGS sequence"/>
</dbReference>
<proteinExistence type="predicted"/>
<protein>
    <submittedName>
        <fullName evidence="1">Uncharacterized protein</fullName>
    </submittedName>
</protein>
<sequence>MAAQPNLTSRKRAKTLGAAYRRLADMNDTTVSESLLSDLGIRRGPRLDVEDLNPRNLNSETEPVFFQPLLNDALEQKVMEYQDVYELGLKLWEYQFWEPCTAPKFDDDGESHLPNVSCADRNSDSLTSLYCCASSGLKPADAPESKFLWPDWEDKWPCFRVRYSDLQNPHLSLSQRRNEWTTKLTYGAVDVPHTGCLVIDSTKHEENNILRSEILTLLFFIKLLPLKVPKNCSGRTLPGIGFSIGHDTARITQMWCDTKGRVTFRQSRVLKLDYPLLNRDAKDGTSFSFCGG</sequence>
<gene>
    <name evidence="1" type="ORF">B0T24DRAFT_367491</name>
</gene>
<reference evidence="1" key="2">
    <citation type="submission" date="2023-06" db="EMBL/GenBank/DDBJ databases">
        <authorList>
            <consortium name="Lawrence Berkeley National Laboratory"/>
            <person name="Haridas S."/>
            <person name="Hensen N."/>
            <person name="Bonometti L."/>
            <person name="Westerberg I."/>
            <person name="Brannstrom I.O."/>
            <person name="Guillou S."/>
            <person name="Cros-Aarteil S."/>
            <person name="Calhoun S."/>
            <person name="Kuo A."/>
            <person name="Mondo S."/>
            <person name="Pangilinan J."/>
            <person name="Riley R."/>
            <person name="Labutti K."/>
            <person name="Andreopoulos B."/>
            <person name="Lipzen A."/>
            <person name="Chen C."/>
            <person name="Yanf M."/>
            <person name="Daum C."/>
            <person name="Ng V."/>
            <person name="Clum A."/>
            <person name="Steindorff A."/>
            <person name="Ohm R."/>
            <person name="Martin F."/>
            <person name="Silar P."/>
            <person name="Natvig D."/>
            <person name="Lalanne C."/>
            <person name="Gautier V."/>
            <person name="Ament-Velasquez S.L."/>
            <person name="Kruys A."/>
            <person name="Hutchinson M.I."/>
            <person name="Powell A.J."/>
            <person name="Barry K."/>
            <person name="Miller A.N."/>
            <person name="Grigoriev I.V."/>
            <person name="Debuchy R."/>
            <person name="Gladieux P."/>
            <person name="Thoren M.H."/>
            <person name="Johannesson H."/>
        </authorList>
    </citation>
    <scope>NUCLEOTIDE SEQUENCE</scope>
    <source>
        <strain evidence="1">CBS 958.72</strain>
    </source>
</reference>
<dbReference type="EMBL" id="JAULSN010000007">
    <property type="protein sequence ID" value="KAK3366746.1"/>
    <property type="molecule type" value="Genomic_DNA"/>
</dbReference>
<evidence type="ECO:0000313" key="2">
    <source>
        <dbReference type="Proteomes" id="UP001287356"/>
    </source>
</evidence>
<organism evidence="1 2">
    <name type="scientific">Lasiosphaeria ovina</name>
    <dbReference type="NCBI Taxonomy" id="92902"/>
    <lineage>
        <taxon>Eukaryota</taxon>
        <taxon>Fungi</taxon>
        <taxon>Dikarya</taxon>
        <taxon>Ascomycota</taxon>
        <taxon>Pezizomycotina</taxon>
        <taxon>Sordariomycetes</taxon>
        <taxon>Sordariomycetidae</taxon>
        <taxon>Sordariales</taxon>
        <taxon>Lasiosphaeriaceae</taxon>
        <taxon>Lasiosphaeria</taxon>
    </lineage>
</organism>
<evidence type="ECO:0000313" key="1">
    <source>
        <dbReference type="EMBL" id="KAK3366746.1"/>
    </source>
</evidence>